<reference evidence="1 2" key="1">
    <citation type="submission" date="2018-04" db="EMBL/GenBank/DDBJ databases">
        <title>Genomic Encyclopedia of Archaeal and Bacterial Type Strains, Phase II (KMG-II): from individual species to whole genera.</title>
        <authorList>
            <person name="Goeker M."/>
        </authorList>
    </citation>
    <scope>NUCLEOTIDE SEQUENCE [LARGE SCALE GENOMIC DNA]</scope>
    <source>
        <strain evidence="1 2">DSM 29955</strain>
    </source>
</reference>
<gene>
    <name evidence="1" type="ORF">C8N45_106202</name>
</gene>
<sequence length="176" mass="19663">MGIKEDTTPETINSVPICRSCGSERVAKDAWACFNRHSGLWELETVFDAEHCHQCEGETKLDWVEADALQNRRIRELNDRFRTEGLGNGSILITPGIQALGGDAVVSIIGEVRAFAEFTDDNDPWKQHDFGALEHAGEKVFWKIDCYDPSCTYGSENPANEALTHRALTIMLASEY</sequence>
<dbReference type="RefSeq" id="WP_181868941.1">
    <property type="nucleotide sequence ID" value="NZ_QBUD01000006.1"/>
</dbReference>
<keyword evidence="2" id="KW-1185">Reference proteome</keyword>
<dbReference type="Pfam" id="PF12599">
    <property type="entry name" value="DUF3768"/>
    <property type="match status" value="1"/>
</dbReference>
<comment type="caution">
    <text evidence="1">The sequence shown here is derived from an EMBL/GenBank/DDBJ whole genome shotgun (WGS) entry which is preliminary data.</text>
</comment>
<name>A0A2T6KG79_9RHOB</name>
<evidence type="ECO:0000313" key="1">
    <source>
        <dbReference type="EMBL" id="PUB14327.1"/>
    </source>
</evidence>
<dbReference type="InterPro" id="IPR022243">
    <property type="entry name" value="DUF3768"/>
</dbReference>
<dbReference type="EMBL" id="QBUD01000006">
    <property type="protein sequence ID" value="PUB14327.1"/>
    <property type="molecule type" value="Genomic_DNA"/>
</dbReference>
<proteinExistence type="predicted"/>
<dbReference type="AlphaFoldDB" id="A0A2T6KG79"/>
<evidence type="ECO:0000313" key="2">
    <source>
        <dbReference type="Proteomes" id="UP000244523"/>
    </source>
</evidence>
<dbReference type="Proteomes" id="UP000244523">
    <property type="component" value="Unassembled WGS sequence"/>
</dbReference>
<protein>
    <submittedName>
        <fullName evidence="1">Uncharacterized protein DUF3768</fullName>
    </submittedName>
</protein>
<organism evidence="1 2">
    <name type="scientific">Yoonia sediminilitoris</name>
    <dbReference type="NCBI Taxonomy" id="1286148"/>
    <lineage>
        <taxon>Bacteria</taxon>
        <taxon>Pseudomonadati</taxon>
        <taxon>Pseudomonadota</taxon>
        <taxon>Alphaproteobacteria</taxon>
        <taxon>Rhodobacterales</taxon>
        <taxon>Paracoccaceae</taxon>
        <taxon>Yoonia</taxon>
    </lineage>
</organism>
<accession>A0A2T6KG79</accession>